<dbReference type="RefSeq" id="WP_172355266.1">
    <property type="nucleotide sequence ID" value="NZ_CP053661.1"/>
</dbReference>
<feature type="binding site" evidence="5">
    <location>
        <position position="155"/>
    </location>
    <ligand>
        <name>Fe cation</name>
        <dbReference type="ChEBI" id="CHEBI:24875"/>
    </ligand>
</feature>
<dbReference type="EC" id="3.5.1.88" evidence="5"/>
<protein>
    <recommendedName>
        <fullName evidence="5">Peptide deformylase</fullName>
        <shortName evidence="5">PDF</shortName>
        <ecNumber evidence="5">3.5.1.88</ecNumber>
    </recommendedName>
    <alternativeName>
        <fullName evidence="5">Polypeptide deformylase</fullName>
    </alternativeName>
</protein>
<sequence>MTQTHPSSNSRRLEILQLGNPRLRDTAQAIASSSDPALQALIDQLLVTMHASNGVGIAAPQVGQPICLVIVASRPNPRYPDAPEMEPVPMLNPRLLSHSDETVKGWEGCLSVPGIRGLVPRYREIEVEYGDRHGNLRRQVFTDFVARIVQHEVDHLNGLVFVDRVETTRDLITEQEYQKLLS</sequence>
<dbReference type="SUPFAM" id="SSF56420">
    <property type="entry name" value="Peptide deformylase"/>
    <property type="match status" value="1"/>
</dbReference>
<evidence type="ECO:0000256" key="4">
    <source>
        <dbReference type="ARBA" id="ARBA00022917"/>
    </source>
</evidence>
<evidence type="ECO:0000313" key="6">
    <source>
        <dbReference type="EMBL" id="QKD82453.1"/>
    </source>
</evidence>
<comment type="similarity">
    <text evidence="1 5">Belongs to the polypeptide deformylase family.</text>
</comment>
<comment type="function">
    <text evidence="5">Removes the formyl group from the N-terminal Met of newly synthesized proteins. Requires at least a dipeptide for an efficient rate of reaction. N-terminal L-methionine is a prerequisite for activity but the enzyme has broad specificity at other positions.</text>
</comment>
<keyword evidence="7" id="KW-1185">Reference proteome</keyword>
<reference evidence="6 7" key="1">
    <citation type="submission" date="2020-05" db="EMBL/GenBank/DDBJ databases">
        <title>Complete genome sequence of of a novel Thermoleptolyngbya strain isolated from hot springs of Ganzi, Sichuan China.</title>
        <authorList>
            <person name="Tang J."/>
            <person name="Daroch M."/>
            <person name="Li L."/>
            <person name="Waleron K."/>
            <person name="Waleron M."/>
            <person name="Waleron M."/>
        </authorList>
    </citation>
    <scope>NUCLEOTIDE SEQUENCE [LARGE SCALE GENOMIC DNA]</scope>
    <source>
        <strain evidence="6 7">PKUAC-SCTA183</strain>
    </source>
</reference>
<dbReference type="KEGG" id="theu:HPC62_09920"/>
<dbReference type="EMBL" id="CP053661">
    <property type="protein sequence ID" value="QKD82453.1"/>
    <property type="molecule type" value="Genomic_DNA"/>
</dbReference>
<comment type="catalytic activity">
    <reaction evidence="5">
        <text>N-terminal N-formyl-L-methionyl-[peptide] + H2O = N-terminal L-methionyl-[peptide] + formate</text>
        <dbReference type="Rhea" id="RHEA:24420"/>
        <dbReference type="Rhea" id="RHEA-COMP:10639"/>
        <dbReference type="Rhea" id="RHEA-COMP:10640"/>
        <dbReference type="ChEBI" id="CHEBI:15377"/>
        <dbReference type="ChEBI" id="CHEBI:15740"/>
        <dbReference type="ChEBI" id="CHEBI:49298"/>
        <dbReference type="ChEBI" id="CHEBI:64731"/>
        <dbReference type="EC" id="3.5.1.88"/>
    </reaction>
</comment>
<dbReference type="Gene3D" id="3.90.45.10">
    <property type="entry name" value="Peptide deformylase"/>
    <property type="match status" value="1"/>
</dbReference>
<proteinExistence type="inferred from homology"/>
<dbReference type="GO" id="GO:0046872">
    <property type="term" value="F:metal ion binding"/>
    <property type="evidence" value="ECO:0007669"/>
    <property type="project" value="UniProtKB-KW"/>
</dbReference>
<evidence type="ECO:0000256" key="5">
    <source>
        <dbReference type="HAMAP-Rule" id="MF_00163"/>
    </source>
</evidence>
<dbReference type="GO" id="GO:0042586">
    <property type="term" value="F:peptide deformylase activity"/>
    <property type="evidence" value="ECO:0007669"/>
    <property type="project" value="UniProtKB-UniRule"/>
</dbReference>
<dbReference type="NCBIfam" id="TIGR00079">
    <property type="entry name" value="pept_deformyl"/>
    <property type="match status" value="1"/>
</dbReference>
<dbReference type="PANTHER" id="PTHR10458:SF22">
    <property type="entry name" value="PEPTIDE DEFORMYLASE"/>
    <property type="match status" value="1"/>
</dbReference>
<dbReference type="NCBIfam" id="NF001159">
    <property type="entry name" value="PRK00150.1-3"/>
    <property type="match status" value="1"/>
</dbReference>
<dbReference type="Pfam" id="PF01327">
    <property type="entry name" value="Pep_deformylase"/>
    <property type="match status" value="1"/>
</dbReference>
<keyword evidence="5" id="KW-0408">Iron</keyword>
<feature type="binding site" evidence="5">
    <location>
        <position position="151"/>
    </location>
    <ligand>
        <name>Fe cation</name>
        <dbReference type="ChEBI" id="CHEBI:24875"/>
    </ligand>
</feature>
<dbReference type="InterPro" id="IPR036821">
    <property type="entry name" value="Peptide_deformylase_sf"/>
</dbReference>
<evidence type="ECO:0000256" key="1">
    <source>
        <dbReference type="ARBA" id="ARBA00010759"/>
    </source>
</evidence>
<accession>A0A6M8BH34</accession>
<dbReference type="FunFam" id="3.90.45.10:FF:000003">
    <property type="entry name" value="Peptide deformylase"/>
    <property type="match status" value="1"/>
</dbReference>
<dbReference type="HAMAP" id="MF_00163">
    <property type="entry name" value="Pep_deformylase"/>
    <property type="match status" value="1"/>
</dbReference>
<feature type="active site" evidence="5">
    <location>
        <position position="152"/>
    </location>
</feature>
<keyword evidence="2 5" id="KW-0479">Metal-binding</keyword>
<feature type="binding site" evidence="5">
    <location>
        <position position="109"/>
    </location>
    <ligand>
        <name>Fe cation</name>
        <dbReference type="ChEBI" id="CHEBI:24875"/>
    </ligand>
</feature>
<organism evidence="6 7">
    <name type="scientific">Thermoleptolyngbya sichuanensis A183</name>
    <dbReference type="NCBI Taxonomy" id="2737172"/>
    <lineage>
        <taxon>Bacteria</taxon>
        <taxon>Bacillati</taxon>
        <taxon>Cyanobacteriota</taxon>
        <taxon>Cyanophyceae</taxon>
        <taxon>Oculatellales</taxon>
        <taxon>Oculatellaceae</taxon>
        <taxon>Thermoleptolyngbya</taxon>
        <taxon>Thermoleptolyngbya sichuanensis</taxon>
    </lineage>
</organism>
<evidence type="ECO:0000256" key="2">
    <source>
        <dbReference type="ARBA" id="ARBA00022723"/>
    </source>
</evidence>
<dbReference type="PIRSF" id="PIRSF004749">
    <property type="entry name" value="Pep_def"/>
    <property type="match status" value="1"/>
</dbReference>
<evidence type="ECO:0000313" key="7">
    <source>
        <dbReference type="Proteomes" id="UP000505210"/>
    </source>
</evidence>
<dbReference type="PRINTS" id="PR01576">
    <property type="entry name" value="PDEFORMYLASE"/>
</dbReference>
<dbReference type="CDD" id="cd00487">
    <property type="entry name" value="Pep_deformylase"/>
    <property type="match status" value="1"/>
</dbReference>
<dbReference type="GO" id="GO:0006412">
    <property type="term" value="P:translation"/>
    <property type="evidence" value="ECO:0007669"/>
    <property type="project" value="UniProtKB-UniRule"/>
</dbReference>
<dbReference type="InterPro" id="IPR023635">
    <property type="entry name" value="Peptide_deformylase"/>
</dbReference>
<evidence type="ECO:0000256" key="3">
    <source>
        <dbReference type="ARBA" id="ARBA00022801"/>
    </source>
</evidence>
<keyword evidence="4 5" id="KW-0648">Protein biosynthesis</keyword>
<comment type="cofactor">
    <cofactor evidence="5">
        <name>Fe(2+)</name>
        <dbReference type="ChEBI" id="CHEBI:29033"/>
    </cofactor>
    <text evidence="5">Binds 1 Fe(2+) ion.</text>
</comment>
<dbReference type="AlphaFoldDB" id="A0A6M8BH34"/>
<dbReference type="PANTHER" id="PTHR10458">
    <property type="entry name" value="PEPTIDE DEFORMYLASE"/>
    <property type="match status" value="1"/>
</dbReference>
<dbReference type="Proteomes" id="UP000505210">
    <property type="component" value="Chromosome"/>
</dbReference>
<keyword evidence="3 5" id="KW-0378">Hydrolase</keyword>
<gene>
    <name evidence="5 6" type="primary">def</name>
    <name evidence="6" type="ORF">HPC62_09920</name>
</gene>
<name>A0A6M8BH34_9CYAN</name>